<feature type="domain" description="TRUD" evidence="4">
    <location>
        <begin position="253"/>
        <end position="474"/>
    </location>
</feature>
<dbReference type="Proteomes" id="UP000018208">
    <property type="component" value="Unassembled WGS sequence"/>
</dbReference>
<dbReference type="OrthoDB" id="447290at2759"/>
<dbReference type="SUPFAM" id="SSF55120">
    <property type="entry name" value="Pseudouridine synthase"/>
    <property type="match status" value="1"/>
</dbReference>
<sequence length="558" mass="64181">MTLIKSINSDFVVRELDLQGNPEQIKNYSDPFEKEFQTFLAFLQPGFKIPLIDLKPIQSIISSEDYEKMSNFIQNFTLNTTLTITAPESKQDRTTLHMFIKSLHIPTIESSTSNTEIIIVIHQKIKPPKIPNSQRYLHFTLEKSALDTNSALALLIKNLPFYAKYFTIKDFTYNGIKDKRGVTSQRICVKNKDSWPYYFINAASKAQELMVGDFAFSDDFLNLNQHSGNEFEVVFRKCQISLLSELEKISKYGFSNNFGPQRFGSCSIKTDEIGASIVQNNFVKALKQIVINSVQTCKNYNNEFNNLQFDQQFDFSLQFVNSGEFVRDGGKIVKILQEKFSQSDFTNQQAREVLEICLPRNLQTFYFHAFQSKIFNFLTSKLSKTLQIDDCVQGNCGQILKVHEGNIDQFTIFDRVLPLIGFSTFKTTPEIFGNNKMLTEVNILLKEFGVELETFPSFSRNFLAPGGWRKVTNKPVGIEVQVFQHDEIMEEFYIQQRKFNKISDSDCNSLVHKNLSIIAKFRLDKSVYATELIGEVLGESYDQEKQKQLMISYGINTE</sequence>
<accession>V6LXM4</accession>
<gene>
    <name evidence="5" type="ORF">SS50377_10524</name>
    <name evidence="6" type="ORF">SS50377_26832</name>
</gene>
<keyword evidence="3" id="KW-0413">Isomerase</keyword>
<dbReference type="InterPro" id="IPR020103">
    <property type="entry name" value="PsdUridine_synth_cat_dom_sf"/>
</dbReference>
<reference evidence="6" key="2">
    <citation type="submission" date="2020-12" db="EMBL/GenBank/DDBJ databases">
        <title>New Spironucleus salmonicida genome in near-complete chromosomes.</title>
        <authorList>
            <person name="Xu F."/>
            <person name="Kurt Z."/>
            <person name="Jimenez-Gonzalez A."/>
            <person name="Astvaldsson A."/>
            <person name="Andersson J.O."/>
            <person name="Svard S.G."/>
        </authorList>
    </citation>
    <scope>NUCLEOTIDE SEQUENCE</scope>
    <source>
        <strain evidence="6">ATCC 50377</strain>
    </source>
</reference>
<evidence type="ECO:0000256" key="3">
    <source>
        <dbReference type="ARBA" id="ARBA00023235"/>
    </source>
</evidence>
<dbReference type="PIRSF" id="PIRSF037016">
    <property type="entry name" value="Pseudouridin_synth_euk_prd"/>
    <property type="match status" value="1"/>
</dbReference>
<evidence type="ECO:0000313" key="6">
    <source>
        <dbReference type="EMBL" id="KAH0570552.1"/>
    </source>
</evidence>
<dbReference type="Gene3D" id="3.30.70.3160">
    <property type="match status" value="1"/>
</dbReference>
<dbReference type="Gene3D" id="1.10.1510.30">
    <property type="match status" value="1"/>
</dbReference>
<protein>
    <submittedName>
        <fullName evidence="5">tRNA pseudouridine synthase</fullName>
    </submittedName>
</protein>
<dbReference type="EMBL" id="KI545953">
    <property type="protein sequence ID" value="EST49300.1"/>
    <property type="molecule type" value="Genomic_DNA"/>
</dbReference>
<keyword evidence="7" id="KW-1185">Reference proteome</keyword>
<dbReference type="GO" id="GO:0005634">
    <property type="term" value="C:nucleus"/>
    <property type="evidence" value="ECO:0007669"/>
    <property type="project" value="TreeGrafter"/>
</dbReference>
<dbReference type="GO" id="GO:0008033">
    <property type="term" value="P:tRNA processing"/>
    <property type="evidence" value="ECO:0007669"/>
    <property type="project" value="UniProtKB-KW"/>
</dbReference>
<dbReference type="InterPro" id="IPR011760">
    <property type="entry name" value="PsdUridine_synth_TruD_insert"/>
</dbReference>
<dbReference type="EMBL" id="AUWU02000007">
    <property type="protein sequence ID" value="KAH0570552.1"/>
    <property type="molecule type" value="Genomic_DNA"/>
</dbReference>
<proteinExistence type="inferred from homology"/>
<dbReference type="GO" id="GO:0001522">
    <property type="term" value="P:pseudouridine synthesis"/>
    <property type="evidence" value="ECO:0007669"/>
    <property type="project" value="InterPro"/>
</dbReference>
<dbReference type="VEuPathDB" id="GiardiaDB:SS50377_26832"/>
<dbReference type="Pfam" id="PF01142">
    <property type="entry name" value="TruD"/>
    <property type="match status" value="1"/>
</dbReference>
<evidence type="ECO:0000256" key="1">
    <source>
        <dbReference type="ARBA" id="ARBA00007953"/>
    </source>
</evidence>
<dbReference type="GO" id="GO:0009982">
    <property type="term" value="F:pseudouridine synthase activity"/>
    <property type="evidence" value="ECO:0007669"/>
    <property type="project" value="InterPro"/>
</dbReference>
<evidence type="ECO:0000259" key="4">
    <source>
        <dbReference type="PROSITE" id="PS50984"/>
    </source>
</evidence>
<evidence type="ECO:0000256" key="2">
    <source>
        <dbReference type="ARBA" id="ARBA00022694"/>
    </source>
</evidence>
<dbReference type="PANTHER" id="PTHR13326">
    <property type="entry name" value="TRNA PSEUDOURIDINE SYNTHASE D"/>
    <property type="match status" value="1"/>
</dbReference>
<dbReference type="PROSITE" id="PS50984">
    <property type="entry name" value="TRUD"/>
    <property type="match status" value="1"/>
</dbReference>
<dbReference type="PANTHER" id="PTHR13326:SF21">
    <property type="entry name" value="PSEUDOURIDYLATE SYNTHASE PUS7L"/>
    <property type="match status" value="1"/>
</dbReference>
<dbReference type="Gene3D" id="3.30.2350.20">
    <property type="entry name" value="TruD, catalytic domain"/>
    <property type="match status" value="1"/>
</dbReference>
<dbReference type="InterPro" id="IPR042214">
    <property type="entry name" value="TruD_catalytic"/>
</dbReference>
<organism evidence="5">
    <name type="scientific">Spironucleus salmonicida</name>
    <dbReference type="NCBI Taxonomy" id="348837"/>
    <lineage>
        <taxon>Eukaryota</taxon>
        <taxon>Metamonada</taxon>
        <taxon>Diplomonadida</taxon>
        <taxon>Hexamitidae</taxon>
        <taxon>Hexamitinae</taxon>
        <taxon>Spironucleus</taxon>
    </lineage>
</organism>
<evidence type="ECO:0000313" key="5">
    <source>
        <dbReference type="EMBL" id="EST49300.1"/>
    </source>
</evidence>
<dbReference type="InterPro" id="IPR001656">
    <property type="entry name" value="PsdUridine_synth_TruD"/>
</dbReference>
<dbReference type="GO" id="GO:0003723">
    <property type="term" value="F:RNA binding"/>
    <property type="evidence" value="ECO:0007669"/>
    <property type="project" value="InterPro"/>
</dbReference>
<dbReference type="InterPro" id="IPR020119">
    <property type="entry name" value="PsdUridine_synth_TruD_CS"/>
</dbReference>
<comment type="similarity">
    <text evidence="1">Belongs to the pseudouridine synthase TruD family.</text>
</comment>
<evidence type="ECO:0000313" key="7">
    <source>
        <dbReference type="Proteomes" id="UP000018208"/>
    </source>
</evidence>
<dbReference type="AlphaFoldDB" id="V6LXM4"/>
<dbReference type="PROSITE" id="PS01268">
    <property type="entry name" value="UPF0024"/>
    <property type="match status" value="1"/>
</dbReference>
<keyword evidence="2" id="KW-0819">tRNA processing</keyword>
<reference evidence="5 6" key="1">
    <citation type="journal article" date="2014" name="PLoS Genet.">
        <title>The Genome of Spironucleus salmonicida Highlights a Fish Pathogen Adapted to Fluctuating Environments.</title>
        <authorList>
            <person name="Xu F."/>
            <person name="Jerlstrom-Hultqvist J."/>
            <person name="Einarsson E."/>
            <person name="Astvaldsson A."/>
            <person name="Svard S.G."/>
            <person name="Andersson J.O."/>
        </authorList>
    </citation>
    <scope>NUCLEOTIDE SEQUENCE</scope>
    <source>
        <strain evidence="6">ATCC 50377</strain>
    </source>
</reference>
<name>V6LXM4_9EUKA</name>